<dbReference type="EMBL" id="LQQC01000002">
    <property type="protein sequence ID" value="KXZ59713.1"/>
    <property type="molecule type" value="Genomic_DNA"/>
</dbReference>
<dbReference type="PANTHER" id="PTHR30106:SF2">
    <property type="entry name" value="UPF0324 INNER MEMBRANE PROTEIN YEIH"/>
    <property type="match status" value="1"/>
</dbReference>
<dbReference type="PANTHER" id="PTHR30106">
    <property type="entry name" value="INNER MEMBRANE PROTEIN YEIH-RELATED"/>
    <property type="match status" value="1"/>
</dbReference>
<keyword evidence="9" id="KW-1185">Reference proteome</keyword>
<feature type="transmembrane region" description="Helical" evidence="7">
    <location>
        <begin position="286"/>
        <end position="305"/>
    </location>
</feature>
<sequence length="338" mass="34221">MNTSARSLPSALLNLLPGLLLCGAAAAAAFGLAALVPHTGSVLMAIVLGMLVRNLLPELPARFDPGVAFASKPLLRAAIIALGFKLSLTDIAAMGPLVIVLVVVLVAGGFFLSVGLGRLLGVGRDLSMLIGCGFSICGAAAVAGAQSTLRSRKEDTAAAVALVVLFGTIMIGVVPPLAGLWHLDPRTAGIWTGAGVHEVAQVAAIGGILGSAALEPAVIVKLARVLMLAPVVFFLGRWMARGGAAEGEESSARVPLVPLWVALFIAAAVATTFLPLPGWFLTGADWVQKIFLTAAMFGLGLGVHFRSLIGMGVRPLILAALVTVGVAATALGGALLVA</sequence>
<feature type="transmembrane region" description="Helical" evidence="7">
    <location>
        <begin position="91"/>
        <end position="114"/>
    </location>
</feature>
<comment type="subcellular location">
    <subcellularLocation>
        <location evidence="1">Cell membrane</location>
        <topology evidence="1">Multi-pass membrane protein</topology>
    </subcellularLocation>
</comment>
<dbReference type="GO" id="GO:0005886">
    <property type="term" value="C:plasma membrane"/>
    <property type="evidence" value="ECO:0007669"/>
    <property type="project" value="UniProtKB-SubCell"/>
</dbReference>
<evidence type="ECO:0000256" key="4">
    <source>
        <dbReference type="ARBA" id="ARBA00022692"/>
    </source>
</evidence>
<keyword evidence="4 7" id="KW-0812">Transmembrane</keyword>
<keyword evidence="5 7" id="KW-1133">Transmembrane helix</keyword>
<feature type="transmembrane region" description="Helical" evidence="7">
    <location>
        <begin position="317"/>
        <end position="337"/>
    </location>
</feature>
<accession>A0A150HC97</accession>
<dbReference type="InterPro" id="IPR018383">
    <property type="entry name" value="UPF0324_pro"/>
</dbReference>
<evidence type="ECO:0000313" key="9">
    <source>
        <dbReference type="Proteomes" id="UP000243589"/>
    </source>
</evidence>
<dbReference type="PATRIC" id="fig|479117.4.peg.182"/>
<feature type="transmembrane region" description="Helical" evidence="7">
    <location>
        <begin position="257"/>
        <end position="280"/>
    </location>
</feature>
<keyword evidence="3" id="KW-1003">Cell membrane</keyword>
<dbReference type="Gene3D" id="1.20.1530.20">
    <property type="match status" value="1"/>
</dbReference>
<name>A0A150HC97_9MICO</name>
<proteinExistence type="inferred from homology"/>
<evidence type="ECO:0000256" key="6">
    <source>
        <dbReference type="ARBA" id="ARBA00023136"/>
    </source>
</evidence>
<feature type="transmembrane region" description="Helical" evidence="7">
    <location>
        <begin position="218"/>
        <end position="236"/>
    </location>
</feature>
<dbReference type="RefSeq" id="WP_062019501.1">
    <property type="nucleotide sequence ID" value="NZ_LQQC01000002.1"/>
</dbReference>
<evidence type="ECO:0008006" key="10">
    <source>
        <dbReference type="Google" id="ProtNLM"/>
    </source>
</evidence>
<dbReference type="AlphaFoldDB" id="A0A150HC97"/>
<evidence type="ECO:0000256" key="1">
    <source>
        <dbReference type="ARBA" id="ARBA00004651"/>
    </source>
</evidence>
<dbReference type="InterPro" id="IPR038770">
    <property type="entry name" value="Na+/solute_symporter_sf"/>
</dbReference>
<feature type="transmembrane region" description="Helical" evidence="7">
    <location>
        <begin position="157"/>
        <end position="178"/>
    </location>
</feature>
<reference evidence="8 9" key="1">
    <citation type="submission" date="2016-01" db="EMBL/GenBank/DDBJ databases">
        <title>Use of Whole Genome Sequencing to ascertain that Brevibacterium massiliense (Roux, Raoult 2009) is a later heterotypic synonym of Brevibacterium ravenspurgense (Mages 2008).</title>
        <authorList>
            <person name="Bernier A.-M."/>
            <person name="Burdz T."/>
            <person name="Huynh C."/>
            <person name="Pachecho A.L."/>
            <person name="Wiebe D."/>
            <person name="Bonner C."/>
            <person name="Bernard K."/>
        </authorList>
    </citation>
    <scope>NUCLEOTIDE SEQUENCE [LARGE SCALE GENOMIC DNA]</scope>
    <source>
        <strain evidence="8 9">CCUG56047</strain>
    </source>
</reference>
<evidence type="ECO:0000313" key="8">
    <source>
        <dbReference type="EMBL" id="KXZ59713.1"/>
    </source>
</evidence>
<comment type="similarity">
    <text evidence="2">Belongs to the UPF0324 family.</text>
</comment>
<comment type="caution">
    <text evidence="8">The sequence shown here is derived from an EMBL/GenBank/DDBJ whole genome shotgun (WGS) entry which is preliminary data.</text>
</comment>
<evidence type="ECO:0000256" key="7">
    <source>
        <dbReference type="SAM" id="Phobius"/>
    </source>
</evidence>
<dbReference type="Pfam" id="PF03601">
    <property type="entry name" value="Cons_hypoth698"/>
    <property type="match status" value="1"/>
</dbReference>
<gene>
    <name evidence="8" type="ORF">Bravens_00185</name>
</gene>
<evidence type="ECO:0000256" key="2">
    <source>
        <dbReference type="ARBA" id="ARBA00007977"/>
    </source>
</evidence>
<evidence type="ECO:0000256" key="3">
    <source>
        <dbReference type="ARBA" id="ARBA00022475"/>
    </source>
</evidence>
<feature type="transmembrane region" description="Helical" evidence="7">
    <location>
        <begin position="126"/>
        <end position="145"/>
    </location>
</feature>
<protein>
    <recommendedName>
        <fullName evidence="10">Sulfate exporter family transporter</fullName>
    </recommendedName>
</protein>
<dbReference type="Proteomes" id="UP000243589">
    <property type="component" value="Unassembled WGS sequence"/>
</dbReference>
<organism evidence="8 9">
    <name type="scientific">Brevibacterium ravenspurgense</name>
    <dbReference type="NCBI Taxonomy" id="479117"/>
    <lineage>
        <taxon>Bacteria</taxon>
        <taxon>Bacillati</taxon>
        <taxon>Actinomycetota</taxon>
        <taxon>Actinomycetes</taxon>
        <taxon>Micrococcales</taxon>
        <taxon>Brevibacteriaceae</taxon>
        <taxon>Brevibacterium</taxon>
    </lineage>
</organism>
<keyword evidence="6 7" id="KW-0472">Membrane</keyword>
<evidence type="ECO:0000256" key="5">
    <source>
        <dbReference type="ARBA" id="ARBA00022989"/>
    </source>
</evidence>